<dbReference type="SUPFAM" id="SSF51735">
    <property type="entry name" value="NAD(P)-binding Rossmann-fold domains"/>
    <property type="match status" value="1"/>
</dbReference>
<dbReference type="Proteomes" id="UP000175679">
    <property type="component" value="Unassembled WGS sequence"/>
</dbReference>
<dbReference type="InterPro" id="IPR002347">
    <property type="entry name" value="SDR_fam"/>
</dbReference>
<dbReference type="EMBL" id="MJMG01000008">
    <property type="protein sequence ID" value="OEY86566.1"/>
    <property type="molecule type" value="Genomic_DNA"/>
</dbReference>
<dbReference type="Pfam" id="PF00106">
    <property type="entry name" value="adh_short"/>
    <property type="match status" value="1"/>
</dbReference>
<name>A0A1E7QJP8_WOLPI</name>
<dbReference type="AlphaFoldDB" id="A0A1E7QJP8"/>
<sequence>MKLLEDKVALITGASSKIGSEVTKRFVKEGANVILISRSIENLNSLYNEIKELEEFKENSVTLIQLDLLDFDSVKVFANKLLTGSLDILIACAEALGSLSPIQDYELETFQNIINTNLIANWYLLKNLDPILKKSNAGRIIFVSLVPPSSYPCCGAYSASKAALEVIMKVYASETKHTKLCVNVLHLQADEAVSKLVEQAYESCNVSDDAVNKLVELASESYNVSGKVFSLT</sequence>
<evidence type="ECO:0000256" key="1">
    <source>
        <dbReference type="ARBA" id="ARBA00006484"/>
    </source>
</evidence>
<dbReference type="InterPro" id="IPR020904">
    <property type="entry name" value="Sc_DH/Rdtase_CS"/>
</dbReference>
<dbReference type="InterPro" id="IPR036291">
    <property type="entry name" value="NAD(P)-bd_dom_sf"/>
</dbReference>
<keyword evidence="2" id="KW-0560">Oxidoreductase</keyword>
<dbReference type="GO" id="GO:0016491">
    <property type="term" value="F:oxidoreductase activity"/>
    <property type="evidence" value="ECO:0007669"/>
    <property type="project" value="UniProtKB-KW"/>
</dbReference>
<dbReference type="RefSeq" id="WP_070065182.1">
    <property type="nucleotide sequence ID" value="NZ_MJMG01000008.1"/>
</dbReference>
<organism evidence="3 4">
    <name type="scientific">Wolbachia pipientis</name>
    <dbReference type="NCBI Taxonomy" id="955"/>
    <lineage>
        <taxon>Bacteria</taxon>
        <taxon>Pseudomonadati</taxon>
        <taxon>Pseudomonadota</taxon>
        <taxon>Alphaproteobacteria</taxon>
        <taxon>Rickettsiales</taxon>
        <taxon>Anaplasmataceae</taxon>
        <taxon>Wolbachieae</taxon>
        <taxon>Wolbachia</taxon>
    </lineage>
</organism>
<dbReference type="PANTHER" id="PTHR42901">
    <property type="entry name" value="ALCOHOL DEHYDROGENASE"/>
    <property type="match status" value="1"/>
</dbReference>
<dbReference type="CDD" id="cd05233">
    <property type="entry name" value="SDR_c"/>
    <property type="match status" value="1"/>
</dbReference>
<reference evidence="3 4" key="1">
    <citation type="submission" date="2016-09" db="EMBL/GenBank/DDBJ databases">
        <title>Genomic evidence for plant-parasitic nematodes as the earliest Wolbachia hosts.</title>
        <authorList>
            <person name="Brown A.M."/>
            <person name="Wasala S.K."/>
            <person name="Howe D.K."/>
            <person name="Peetz A.B."/>
            <person name="Zasada I.A."/>
            <person name="Denver D.R."/>
        </authorList>
    </citation>
    <scope>NUCLEOTIDE SEQUENCE [LARGE SCALE GENOMIC DNA]</scope>
    <source>
        <strain evidence="4">wPpe</strain>
    </source>
</reference>
<dbReference type="PRINTS" id="PR00081">
    <property type="entry name" value="GDHRDH"/>
</dbReference>
<dbReference type="PANTHER" id="PTHR42901:SF1">
    <property type="entry name" value="ALCOHOL DEHYDROGENASE"/>
    <property type="match status" value="1"/>
</dbReference>
<comment type="similarity">
    <text evidence="1">Belongs to the short-chain dehydrogenases/reductases (SDR) family.</text>
</comment>
<dbReference type="OrthoDB" id="9790785at2"/>
<proteinExistence type="inferred from homology"/>
<dbReference type="PROSITE" id="PS00061">
    <property type="entry name" value="ADH_SHORT"/>
    <property type="match status" value="1"/>
</dbReference>
<evidence type="ECO:0000313" key="3">
    <source>
        <dbReference type="EMBL" id="OEY86566.1"/>
    </source>
</evidence>
<dbReference type="Gene3D" id="3.40.50.720">
    <property type="entry name" value="NAD(P)-binding Rossmann-like Domain"/>
    <property type="match status" value="1"/>
</dbReference>
<evidence type="ECO:0000256" key="2">
    <source>
        <dbReference type="ARBA" id="ARBA00023002"/>
    </source>
</evidence>
<protein>
    <submittedName>
        <fullName evidence="3">Oxidoreductase</fullName>
    </submittedName>
</protein>
<evidence type="ECO:0000313" key="4">
    <source>
        <dbReference type="Proteomes" id="UP000175679"/>
    </source>
</evidence>
<gene>
    <name evidence="3" type="ORF">BIY23_03320</name>
</gene>
<accession>A0A1E7QJP8</accession>
<comment type="caution">
    <text evidence="3">The sequence shown here is derived from an EMBL/GenBank/DDBJ whole genome shotgun (WGS) entry which is preliminary data.</text>
</comment>
<keyword evidence="4" id="KW-1185">Reference proteome</keyword>